<evidence type="ECO:0000256" key="1">
    <source>
        <dbReference type="ARBA" id="ARBA00023002"/>
    </source>
</evidence>
<evidence type="ECO:0008006" key="4">
    <source>
        <dbReference type="Google" id="ProtNLM"/>
    </source>
</evidence>
<dbReference type="PANTHER" id="PTHR43157">
    <property type="entry name" value="PHOSPHATIDYLINOSITOL-GLYCAN BIOSYNTHESIS CLASS F PROTEIN-RELATED"/>
    <property type="match status" value="1"/>
</dbReference>
<dbReference type="GO" id="GO:0016491">
    <property type="term" value="F:oxidoreductase activity"/>
    <property type="evidence" value="ECO:0007669"/>
    <property type="project" value="UniProtKB-KW"/>
</dbReference>
<evidence type="ECO:0000313" key="3">
    <source>
        <dbReference type="Proteomes" id="UP000192596"/>
    </source>
</evidence>
<dbReference type="PRINTS" id="PR00081">
    <property type="entry name" value="GDHRDH"/>
</dbReference>
<accession>A0A1V8SPX6</accession>
<dbReference type="Proteomes" id="UP000192596">
    <property type="component" value="Unassembled WGS sequence"/>
</dbReference>
<organism evidence="2 3">
    <name type="scientific">Cryoendolithus antarcticus</name>
    <dbReference type="NCBI Taxonomy" id="1507870"/>
    <lineage>
        <taxon>Eukaryota</taxon>
        <taxon>Fungi</taxon>
        <taxon>Dikarya</taxon>
        <taxon>Ascomycota</taxon>
        <taxon>Pezizomycotina</taxon>
        <taxon>Dothideomycetes</taxon>
        <taxon>Dothideomycetidae</taxon>
        <taxon>Cladosporiales</taxon>
        <taxon>Cladosporiaceae</taxon>
        <taxon>Cryoendolithus</taxon>
    </lineage>
</organism>
<dbReference type="OrthoDB" id="542013at2759"/>
<keyword evidence="3" id="KW-1185">Reference proteome</keyword>
<evidence type="ECO:0000313" key="2">
    <source>
        <dbReference type="EMBL" id="OQO01110.1"/>
    </source>
</evidence>
<dbReference type="PANTHER" id="PTHR43157:SF31">
    <property type="entry name" value="PHOSPHATIDYLINOSITOL-GLYCAN BIOSYNTHESIS CLASS F PROTEIN"/>
    <property type="match status" value="1"/>
</dbReference>
<dbReference type="STRING" id="1507870.A0A1V8SPX6"/>
<name>A0A1V8SPX6_9PEZI</name>
<proteinExistence type="predicted"/>
<comment type="caution">
    <text evidence="2">The sequence shown here is derived from an EMBL/GenBank/DDBJ whole genome shotgun (WGS) entry which is preliminary data.</text>
</comment>
<reference evidence="3" key="1">
    <citation type="submission" date="2017-03" db="EMBL/GenBank/DDBJ databases">
        <title>Genomes of endolithic fungi from Antarctica.</title>
        <authorList>
            <person name="Coleine C."/>
            <person name="Masonjones S."/>
            <person name="Stajich J.E."/>
        </authorList>
    </citation>
    <scope>NUCLEOTIDE SEQUENCE [LARGE SCALE GENOMIC DNA]</scope>
    <source>
        <strain evidence="3">CCFEE 5527</strain>
    </source>
</reference>
<dbReference type="AlphaFoldDB" id="A0A1V8SPX6"/>
<dbReference type="SUPFAM" id="SSF51735">
    <property type="entry name" value="NAD(P)-binding Rossmann-fold domains"/>
    <property type="match status" value="1"/>
</dbReference>
<dbReference type="InterPro" id="IPR002347">
    <property type="entry name" value="SDR_fam"/>
</dbReference>
<sequence length="333" mass="36036">MAPYAYTLLRSQLFVSIPVPTESFSGQTVIVTGSNTGLGLEAARHLLNLDAAKVILAVRTISKGESAAQDLISSCNVPANRIEVWQLDMSSRDSVKAFAKRASGLQRLDAAILNAGVLSSRWSTIDGVEHHVAVNVIGTVLLELLLLPTLRRSAQRTGSKGRIAIIGSDLMYTADPTILETDGRILDKLNTQDAIPIGTYYALSKLLVFYAHRHIASTLSPFSPEKSNVVLTLATPGACTSEIFRDEMPFAQKVFMSVMLKVMARTTEVGGRTLVHAVSPSMGEGEHGKFLMDCEVATDGYGVESEAGQKMEKRWNEELFAHLESIAPGCTKL</sequence>
<dbReference type="InterPro" id="IPR036291">
    <property type="entry name" value="NAD(P)-bd_dom_sf"/>
</dbReference>
<dbReference type="EMBL" id="NAJO01000032">
    <property type="protein sequence ID" value="OQO01110.1"/>
    <property type="molecule type" value="Genomic_DNA"/>
</dbReference>
<dbReference type="InParanoid" id="A0A1V8SPX6"/>
<gene>
    <name evidence="2" type="ORF">B0A48_13353</name>
</gene>
<keyword evidence="1" id="KW-0560">Oxidoreductase</keyword>
<dbReference type="Gene3D" id="3.40.50.720">
    <property type="entry name" value="NAD(P)-binding Rossmann-like Domain"/>
    <property type="match status" value="1"/>
</dbReference>
<protein>
    <recommendedName>
        <fullName evidence="4">NAD(P)-binding protein</fullName>
    </recommendedName>
</protein>
<dbReference type="Pfam" id="PF00106">
    <property type="entry name" value="adh_short"/>
    <property type="match status" value="1"/>
</dbReference>